<dbReference type="Pfam" id="PF01479">
    <property type="entry name" value="S4"/>
    <property type="match status" value="1"/>
</dbReference>
<evidence type="ECO:0000256" key="1">
    <source>
        <dbReference type="ARBA" id="ARBA00022884"/>
    </source>
</evidence>
<reference evidence="6 7" key="1">
    <citation type="submission" date="2018-09" db="EMBL/GenBank/DDBJ databases">
        <title>Comparative genomics of Leucobacter spp.</title>
        <authorList>
            <person name="Reis A.C."/>
            <person name="Kolvenbach B.A."/>
            <person name="Corvini P.F.X."/>
            <person name="Nunes O.C."/>
        </authorList>
    </citation>
    <scope>NUCLEOTIDE SEQUENCE [LARGE SCALE GENOMIC DNA]</scope>
    <source>
        <strain evidence="6 7">L-1</strain>
    </source>
</reference>
<protein>
    <submittedName>
        <fullName evidence="6">TlyA family RNA methyltransferase</fullName>
    </submittedName>
</protein>
<feature type="compositionally biased region" description="Basic and acidic residues" evidence="4">
    <location>
        <begin position="259"/>
        <end position="276"/>
    </location>
</feature>
<evidence type="ECO:0000259" key="5">
    <source>
        <dbReference type="SMART" id="SM00363"/>
    </source>
</evidence>
<gene>
    <name evidence="6" type="ORF">D3226_13865</name>
</gene>
<dbReference type="GO" id="GO:0032259">
    <property type="term" value="P:methylation"/>
    <property type="evidence" value="ECO:0007669"/>
    <property type="project" value="UniProtKB-KW"/>
</dbReference>
<accession>A0ABS1SS96</accession>
<keyword evidence="6" id="KW-0808">Transferase</keyword>
<evidence type="ECO:0000256" key="4">
    <source>
        <dbReference type="SAM" id="MobiDB-lite"/>
    </source>
</evidence>
<dbReference type="PROSITE" id="PS50889">
    <property type="entry name" value="S4"/>
    <property type="match status" value="1"/>
</dbReference>
<evidence type="ECO:0000256" key="2">
    <source>
        <dbReference type="ARBA" id="ARBA00029460"/>
    </source>
</evidence>
<comment type="caution">
    <text evidence="6">The sequence shown here is derived from an EMBL/GenBank/DDBJ whole genome shotgun (WGS) entry which is preliminary data.</text>
</comment>
<dbReference type="SUPFAM" id="SSF55174">
    <property type="entry name" value="Alpha-L RNA-binding motif"/>
    <property type="match status" value="1"/>
</dbReference>
<dbReference type="SUPFAM" id="SSF53335">
    <property type="entry name" value="S-adenosyl-L-methionine-dependent methyltransferases"/>
    <property type="match status" value="1"/>
</dbReference>
<dbReference type="PIRSF" id="PIRSF005578">
    <property type="entry name" value="TlyA"/>
    <property type="match status" value="1"/>
</dbReference>
<name>A0ABS1SS96_9MICO</name>
<feature type="region of interest" description="Disordered" evidence="4">
    <location>
        <begin position="251"/>
        <end position="276"/>
    </location>
</feature>
<dbReference type="EMBL" id="QYAD01000006">
    <property type="protein sequence ID" value="MBL3691027.1"/>
    <property type="molecule type" value="Genomic_DNA"/>
</dbReference>
<evidence type="ECO:0000313" key="7">
    <source>
        <dbReference type="Proteomes" id="UP001646141"/>
    </source>
</evidence>
<feature type="domain" description="RNA-binding S4" evidence="5">
    <location>
        <begin position="1"/>
        <end position="60"/>
    </location>
</feature>
<dbReference type="Proteomes" id="UP001646141">
    <property type="component" value="Unassembled WGS sequence"/>
</dbReference>
<dbReference type="InterPro" id="IPR004538">
    <property type="entry name" value="Hemolysin_A/TlyA"/>
</dbReference>
<sequence length="276" mass="29184">MLPELGLARSRSRAGELIAEGRVSIDGRPARKPGVKVNVGALVEVTGDDHYVGRAAHKLIAGLDEFGISAEGALALDLGASTGGFTQVLLERGARLVQAIDVGRDQLAPSLRADDRVRLVEGRNARELTSENLAADTGIAERPTLVVADLSFISLTLILPAIARTVAADAELVLLIKPQFEVGRVKDGVVTDPKQWAEAIRLVLRAAEANGFAARGLAISPIAGGTGNREFLVHFARGAEPLPTEWEERIAALTGPEAPNERAEAGPRKERDDHGA</sequence>
<dbReference type="CDD" id="cd00165">
    <property type="entry name" value="S4"/>
    <property type="match status" value="1"/>
</dbReference>
<dbReference type="InterPro" id="IPR036986">
    <property type="entry name" value="S4_RNA-bd_sf"/>
</dbReference>
<comment type="similarity">
    <text evidence="2">Belongs to the TlyA family.</text>
</comment>
<keyword evidence="1 3" id="KW-0694">RNA-binding</keyword>
<organism evidence="6 7">
    <name type="scientific">Leucobacter chromiireducens subsp. chromiireducens</name>
    <dbReference type="NCBI Taxonomy" id="660067"/>
    <lineage>
        <taxon>Bacteria</taxon>
        <taxon>Bacillati</taxon>
        <taxon>Actinomycetota</taxon>
        <taxon>Actinomycetes</taxon>
        <taxon>Micrococcales</taxon>
        <taxon>Microbacteriaceae</taxon>
        <taxon>Leucobacter</taxon>
    </lineage>
</organism>
<dbReference type="Gene3D" id="3.10.290.10">
    <property type="entry name" value="RNA-binding S4 domain"/>
    <property type="match status" value="1"/>
</dbReference>
<dbReference type="GO" id="GO:0008168">
    <property type="term" value="F:methyltransferase activity"/>
    <property type="evidence" value="ECO:0007669"/>
    <property type="project" value="UniProtKB-KW"/>
</dbReference>
<keyword evidence="7" id="KW-1185">Reference proteome</keyword>
<proteinExistence type="inferred from homology"/>
<dbReference type="InterPro" id="IPR047048">
    <property type="entry name" value="TlyA"/>
</dbReference>
<dbReference type="PANTHER" id="PTHR32319:SF0">
    <property type="entry name" value="BACTERIAL HEMOLYSIN-LIKE PROTEIN"/>
    <property type="match status" value="1"/>
</dbReference>
<dbReference type="Pfam" id="PF01728">
    <property type="entry name" value="FtsJ"/>
    <property type="match status" value="1"/>
</dbReference>
<dbReference type="NCBIfam" id="TIGR00478">
    <property type="entry name" value="tly"/>
    <property type="match status" value="1"/>
</dbReference>
<dbReference type="PANTHER" id="PTHR32319">
    <property type="entry name" value="BACTERIAL HEMOLYSIN-LIKE PROTEIN"/>
    <property type="match status" value="1"/>
</dbReference>
<dbReference type="Gene3D" id="3.40.50.150">
    <property type="entry name" value="Vaccinia Virus protein VP39"/>
    <property type="match status" value="1"/>
</dbReference>
<dbReference type="SMART" id="SM00363">
    <property type="entry name" value="S4"/>
    <property type="match status" value="1"/>
</dbReference>
<dbReference type="CDD" id="cd02440">
    <property type="entry name" value="AdoMet_MTases"/>
    <property type="match status" value="1"/>
</dbReference>
<evidence type="ECO:0000256" key="3">
    <source>
        <dbReference type="PROSITE-ProRule" id="PRU00182"/>
    </source>
</evidence>
<dbReference type="InterPro" id="IPR002877">
    <property type="entry name" value="RNA_MeTrfase_FtsJ_dom"/>
</dbReference>
<dbReference type="InterPro" id="IPR002942">
    <property type="entry name" value="S4_RNA-bd"/>
</dbReference>
<dbReference type="InterPro" id="IPR029063">
    <property type="entry name" value="SAM-dependent_MTases_sf"/>
</dbReference>
<keyword evidence="6" id="KW-0489">Methyltransferase</keyword>
<evidence type="ECO:0000313" key="6">
    <source>
        <dbReference type="EMBL" id="MBL3691027.1"/>
    </source>
</evidence>